<keyword evidence="1" id="KW-0106">Calcium</keyword>
<evidence type="ECO:0000256" key="1">
    <source>
        <dbReference type="ARBA" id="ARBA00022837"/>
    </source>
</evidence>
<organism evidence="4 5">
    <name type="scientific">Globisporangium ultimum (strain ATCC 200006 / CBS 805.95 / DAOM BR144)</name>
    <name type="common">Pythium ultimum</name>
    <dbReference type="NCBI Taxonomy" id="431595"/>
    <lineage>
        <taxon>Eukaryota</taxon>
        <taxon>Sar</taxon>
        <taxon>Stramenopiles</taxon>
        <taxon>Oomycota</taxon>
        <taxon>Peronosporomycetes</taxon>
        <taxon>Pythiales</taxon>
        <taxon>Pythiaceae</taxon>
        <taxon>Globisporangium</taxon>
    </lineage>
</organism>
<name>K3X6M3_GLOUD</name>
<evidence type="ECO:0000256" key="2">
    <source>
        <dbReference type="SAM" id="MobiDB-lite"/>
    </source>
</evidence>
<dbReference type="Gene3D" id="3.30.450.40">
    <property type="match status" value="1"/>
</dbReference>
<dbReference type="InterPro" id="IPR018247">
    <property type="entry name" value="EF_Hand_1_Ca_BS"/>
</dbReference>
<dbReference type="InterPro" id="IPR029016">
    <property type="entry name" value="GAF-like_dom_sf"/>
</dbReference>
<dbReference type="PROSITE" id="PS50222">
    <property type="entry name" value="EF_HAND_2"/>
    <property type="match status" value="2"/>
</dbReference>
<feature type="domain" description="EF-hand" evidence="3">
    <location>
        <begin position="2680"/>
        <end position="2715"/>
    </location>
</feature>
<dbReference type="eggNOG" id="ENOG502R865">
    <property type="taxonomic scope" value="Eukaryota"/>
</dbReference>
<dbReference type="Proteomes" id="UP000019132">
    <property type="component" value="Unassembled WGS sequence"/>
</dbReference>
<dbReference type="SUPFAM" id="SSF55781">
    <property type="entry name" value="GAF domain-like"/>
    <property type="match status" value="1"/>
</dbReference>
<reference evidence="5" key="1">
    <citation type="journal article" date="2010" name="Genome Biol.">
        <title>Genome sequence of the necrotrophic plant pathogen Pythium ultimum reveals original pathogenicity mechanisms and effector repertoire.</title>
        <authorList>
            <person name="Levesque C.A."/>
            <person name="Brouwer H."/>
            <person name="Cano L."/>
            <person name="Hamilton J.P."/>
            <person name="Holt C."/>
            <person name="Huitema E."/>
            <person name="Raffaele S."/>
            <person name="Robideau G.P."/>
            <person name="Thines M."/>
            <person name="Win J."/>
            <person name="Zerillo M.M."/>
            <person name="Beakes G.W."/>
            <person name="Boore J.L."/>
            <person name="Busam D."/>
            <person name="Dumas B."/>
            <person name="Ferriera S."/>
            <person name="Fuerstenberg S.I."/>
            <person name="Gachon C.M."/>
            <person name="Gaulin E."/>
            <person name="Govers F."/>
            <person name="Grenville-Briggs L."/>
            <person name="Horner N."/>
            <person name="Hostetler J."/>
            <person name="Jiang R.H."/>
            <person name="Johnson J."/>
            <person name="Krajaejun T."/>
            <person name="Lin H."/>
            <person name="Meijer H.J."/>
            <person name="Moore B."/>
            <person name="Morris P."/>
            <person name="Phuntmart V."/>
            <person name="Puiu D."/>
            <person name="Shetty J."/>
            <person name="Stajich J.E."/>
            <person name="Tripathy S."/>
            <person name="Wawra S."/>
            <person name="van West P."/>
            <person name="Whitty B.R."/>
            <person name="Coutinho P.M."/>
            <person name="Henrissat B."/>
            <person name="Martin F."/>
            <person name="Thomas P.D."/>
            <person name="Tyler B.M."/>
            <person name="De Vries R.P."/>
            <person name="Kamoun S."/>
            <person name="Yandell M."/>
            <person name="Tisserat N."/>
            <person name="Buell C.R."/>
        </authorList>
    </citation>
    <scope>NUCLEOTIDE SEQUENCE</scope>
    <source>
        <strain evidence="5">DAOM:BR144</strain>
    </source>
</reference>
<dbReference type="PROSITE" id="PS00018">
    <property type="entry name" value="EF_HAND_1"/>
    <property type="match status" value="1"/>
</dbReference>
<reference evidence="4" key="3">
    <citation type="submission" date="2015-02" db="UniProtKB">
        <authorList>
            <consortium name="EnsemblProtists"/>
        </authorList>
    </citation>
    <scope>IDENTIFICATION</scope>
    <source>
        <strain evidence="4">DAOM BR144</strain>
    </source>
</reference>
<feature type="compositionally biased region" description="Polar residues" evidence="2">
    <location>
        <begin position="2165"/>
        <end position="2178"/>
    </location>
</feature>
<feature type="domain" description="EF-hand" evidence="3">
    <location>
        <begin position="2644"/>
        <end position="2679"/>
    </location>
</feature>
<evidence type="ECO:0000259" key="3">
    <source>
        <dbReference type="PROSITE" id="PS50222"/>
    </source>
</evidence>
<proteinExistence type="predicted"/>
<dbReference type="InParanoid" id="K3X6M3"/>
<dbReference type="HOGENOM" id="CLU_000606_0_0_1"/>
<dbReference type="CDD" id="cd00051">
    <property type="entry name" value="EFh"/>
    <property type="match status" value="1"/>
</dbReference>
<dbReference type="Pfam" id="PF13499">
    <property type="entry name" value="EF-hand_7"/>
    <property type="match status" value="1"/>
</dbReference>
<sequence>MDDGTSERDNQYKFVPEHLRHHFRLDFFGGDEQEKEQIRCARRTRSAYLVSSSLSSSCVASTPAAKKSSIEPKLYTQSVEQAITSRMTFDRTLVHLGDYFKDVSTKLHDLEETESVVLPQWLYDGSVKLPTLLQVQRHIVQAAESCLSEPDIYLAMIERLPGPPAVSPTPLLRFAACSTKSGMTQQVLLASIPEVPTHSKSQSNQEQHEPLSSSPKEQAGSISFEAMKSLREVVVDDIEAYSRTQIRRFTPQTSTGPFGCFPLLIGSGQAAIGVLSLDSCRKALRLRPESMTPIELSEFLTRQNLKDAASELRHLQFNGTLFLGITERDLNHKPMFKNLKINTRKRILALVHALKNGAMIHLARPARYVFDDPVALKFLHSVSIMSGVFLEGYRGVHWHRIMANATRDSACSVYDAYDVLLRGIAQSVDFVERIVVWKIEKNPEVEIEVVASSQVPDDRLMPFLQWVERQIKHVVLYKESSDVHTSLVQGTVLRIISPQTQSNDTTSGSTLASMCEAASYQVSWSNRTVERLTWPQLRQLLPIRKMNKKHFQLVHLLERLESEHPHQTAVHGQAHKINGHHNDVIRLTNSNAVVLIIQDSKHSSAAAQYALQVDFTSSYEIPERAVAFLRRAVAITEKSIACVRGRVTRGLSRQQSSVKVSTTFHSMGLNPSADALRALDEVVARVFNEIIDNLPGVQAQIAELQPDGSQLCYTFTFNGSTLLGKVLDRGQGVSFRCLDSKQPLIIRKDSDLRCRLRRFDPQHEPDDTDFPYVFLPLVHEDCLVGVISVNRFADVSKGREDENQPEAGVVEYLALLTKTLGAAIYLKRRSDALYKLQSLAREPIRSPHQLLFYALRAVKDILIGAWKVRIVEIDSLHGKTSAICELSEAERAKEISCAFQYAMPIRFRIKEMLPDSIMKHFNLEPETYDEVLAIIEKCDEAELEDFKKLSQLEADREQNAVVSMAVSEKRRLQEKKVATKYFNLMLSNAPEPNKSVAVSAGGREQRLSNEKYVNHAMKVFLGNTTSHFSPIPSLALRSSGAYITSSNLPQFHAACEQNYVARVADTLSSLIGELHQRIERSRTRVEALESFRATCEQTRAEIQRKFETDGRDAANLKHPLTPDKELLVEGVVALQQQAIDLLESVFYQTNVYVGLLEPELRLLRYTSASKSSIMKGKQLKHGHGVSFQVLESQVPAVIAQKDAQLRFTAHDDTAALINKVRMFAKEPTKQKWPFIAVPIGRFGVLGLDNLEKYERIACEPQPEIGVVDFLRQIASQVANVMEFARQSSKGYRQSLRTHALTRIMTACDDLKSRSPMYLQHIVIQEIERALNGVDAYIGMIQPLCENICFACASSRSCMENQVANTTNSASFHVFVTQRPLVLPRLEKYYEHQLESDITMNGKLKNFGSKPPHGSYVSVPIPFVGVLAVDTFPGAASGTYTPHFPERGVVEFLSRAANLLGEHIRVHLAMATAKYLPEIFQGNKSTFPIVFEDVARQIASNLVAVKEIHVLRITSELGNTKPPLAVLKRSQGDKTGESDELTIDATMGRILKQIEQQHSPECSKEDTEATRCFITPDVPEVIVGLVHAARDVEDDAAALASTVIVLRRVKGATWMYDLEFLRSILPLLNDLIAQVNARIEGIVARRVALQEIDRVSRNLEQLHPDGLMEALPQVLKGLMDHIAQAMSRNNCDVYMGERAVGGERMVFTSTSAGSLMKGVNISLSDEANRSLVSVQCLEHKRPAVVHLLDGKNDKALRALTDKKCQRVYMVEPMGDDRILCADSLGMEAFHPKSRRLEADITQFFRACATKLNEMILTTQYRFSYYQLTHLKSQQHPNFRLFFSTVLEIVRRDLVAFHSQQILTLANDFTGSYHVEAWYGAPMRRPLVHAPPHFCYLNSCDQHLISLGIHYEGQQQLPMTNLPRTLDESRSSLQPAEGIEKRGAYACSCLATMLDAQFVTPRIAFCVFTHDAKGTSTKAETTFTSNQQQFFEAFAAVASDVFIHVYRKIAVHSFATEFFFYCRERLNAKDGLAVRVVLGTNESNEVVPKLVVLFSSQDAKYPRKSVLQGVLATKILQFYKSGAEIAIYARKRPEVSSPAASASISITTTHSPAAQPATQQTPPTNTEDAQAAKQHGGSRSFFKRPDIFRSRKAKEQQKQVHPPQARGLQQQPDSSPSASNIEPEMRFHVLLRGVDTHGDSEIFSFDVEHQTMSSINVIEQAAKAIRSGASDLLSCWMKGTPRSDEEMLYEVLGMEAGNNAYHVSSGGGFYLLSLHKRARHDFQQASLHLEPDIRGFLTGVQPTARDAMLSVRGATHDHKPATPELTPPSIFSEEESPALSHAAMALIEATMLVIGYKKEMLSNLDKLAMLKEYLRASAGKKLLAVNPKEKKSWGPVLRAKMYLQSQDQVVRQVGFPPISMEAIKQTHAVTQHAMHSEGVPPHSVPHRATTASTAGDIVHAMWTLLITLVSIVKYQKQLDLDVAREKRALDRKATVLQCFYRVASSKAMLKLLRKRFVAARCIQCAFRQHLARRRALFVKWTRAAIKIQRAYRLKLLRRKGSRPKQLSDELLAISRRYGGLAPSTATNVAADSDDGEWRVEMDAFGSFKQYLASKAGKEQLKCEEHVMTARMYELTKEREKLSPEARVMEDVKDLFELLDTEGVGELSRDVTRDMMARLRIPLTKDETDDVIGMMDNDRSGEISLTEFTNWFFHEYPLLKKRSRDCGVISRKDWQWVIGNSARSALRKRWRALRVGQGVAVVDTMDDGAIEGTINTVE</sequence>
<dbReference type="InterPro" id="IPR002048">
    <property type="entry name" value="EF_hand_dom"/>
</dbReference>
<dbReference type="SUPFAM" id="SSF47473">
    <property type="entry name" value="EF-hand"/>
    <property type="match status" value="1"/>
</dbReference>
<dbReference type="PROSITE" id="PS50096">
    <property type="entry name" value="IQ"/>
    <property type="match status" value="1"/>
</dbReference>
<feature type="region of interest" description="Disordered" evidence="2">
    <location>
        <begin position="2097"/>
        <end position="2178"/>
    </location>
</feature>
<evidence type="ECO:0000313" key="5">
    <source>
        <dbReference type="Proteomes" id="UP000019132"/>
    </source>
</evidence>
<dbReference type="EnsemblProtists" id="PYU1_T012872">
    <property type="protein sequence ID" value="PYU1_T012872"/>
    <property type="gene ID" value="PYU1_G012845"/>
</dbReference>
<dbReference type="OMA" id="RIRFICA"/>
<dbReference type="VEuPathDB" id="FungiDB:PYU1_G012845"/>
<feature type="compositionally biased region" description="Basic and acidic residues" evidence="2">
    <location>
        <begin position="2141"/>
        <end position="2156"/>
    </location>
</feature>
<protein>
    <recommendedName>
        <fullName evidence="3">EF-hand domain-containing protein</fullName>
    </recommendedName>
</protein>
<keyword evidence="5" id="KW-1185">Reference proteome</keyword>
<dbReference type="GO" id="GO:0005509">
    <property type="term" value="F:calcium ion binding"/>
    <property type="evidence" value="ECO:0007669"/>
    <property type="project" value="InterPro"/>
</dbReference>
<feature type="region of interest" description="Disordered" evidence="2">
    <location>
        <begin position="196"/>
        <end position="218"/>
    </location>
</feature>
<dbReference type="Gene3D" id="1.10.238.10">
    <property type="entry name" value="EF-hand"/>
    <property type="match status" value="1"/>
</dbReference>
<accession>K3X6M3</accession>
<dbReference type="SMART" id="SM00054">
    <property type="entry name" value="EFh"/>
    <property type="match status" value="2"/>
</dbReference>
<dbReference type="STRING" id="431595.K3X6M3"/>
<feature type="compositionally biased region" description="Polar residues" evidence="2">
    <location>
        <begin position="198"/>
        <end position="216"/>
    </location>
</feature>
<evidence type="ECO:0000313" key="4">
    <source>
        <dbReference type="EnsemblProtists" id="PYU1_T012872"/>
    </source>
</evidence>
<dbReference type="EMBL" id="GL376581">
    <property type="status" value="NOT_ANNOTATED_CDS"/>
    <property type="molecule type" value="Genomic_DNA"/>
</dbReference>
<reference evidence="5" key="2">
    <citation type="submission" date="2010-04" db="EMBL/GenBank/DDBJ databases">
        <authorList>
            <person name="Buell R."/>
            <person name="Hamilton J."/>
            <person name="Hostetler J."/>
        </authorList>
    </citation>
    <scope>NUCLEOTIDE SEQUENCE [LARGE SCALE GENOMIC DNA]</scope>
    <source>
        <strain evidence="5">DAOM:BR144</strain>
    </source>
</reference>
<dbReference type="InterPro" id="IPR011992">
    <property type="entry name" value="EF-hand-dom_pair"/>
</dbReference>
<feature type="compositionally biased region" description="Low complexity" evidence="2">
    <location>
        <begin position="2097"/>
        <end position="2124"/>
    </location>
</feature>